<keyword evidence="2" id="KW-1133">Transmembrane helix</keyword>
<name>A0A1G2DCL8_9BACT</name>
<feature type="region of interest" description="Disordered" evidence="1">
    <location>
        <begin position="389"/>
        <end position="474"/>
    </location>
</feature>
<dbReference type="Proteomes" id="UP000178636">
    <property type="component" value="Unassembled WGS sequence"/>
</dbReference>
<accession>A0A1G2DCL8</accession>
<keyword evidence="2" id="KW-0812">Transmembrane</keyword>
<evidence type="ECO:0000256" key="2">
    <source>
        <dbReference type="SAM" id="Phobius"/>
    </source>
</evidence>
<comment type="caution">
    <text evidence="3">The sequence shown here is derived from an EMBL/GenBank/DDBJ whole genome shotgun (WGS) entry which is preliminary data.</text>
</comment>
<dbReference type="EMBL" id="MHLO01000048">
    <property type="protein sequence ID" value="OGZ10681.1"/>
    <property type="molecule type" value="Genomic_DNA"/>
</dbReference>
<keyword evidence="2" id="KW-0472">Membrane</keyword>
<proteinExistence type="predicted"/>
<gene>
    <name evidence="3" type="ORF">A3C93_01890</name>
</gene>
<organism evidence="3 4">
    <name type="scientific">Candidatus Lloydbacteria bacterium RIFCSPHIGHO2_02_FULL_54_17</name>
    <dbReference type="NCBI Taxonomy" id="1798664"/>
    <lineage>
        <taxon>Bacteria</taxon>
        <taxon>Candidatus Lloydiibacteriota</taxon>
    </lineage>
</organism>
<evidence type="ECO:0000313" key="3">
    <source>
        <dbReference type="EMBL" id="OGZ10681.1"/>
    </source>
</evidence>
<sequence length="495" mass="54348">MEYRKFLGSKKVVLLVVGAVVALGTAGLLFYAQRVPTYKMSVEPTKLLPFVSHAEARGAVCGTMQGQLFDEICGDKFNSVGKNDAEKIGALFSLLKQIENDRGASDYERLLLAQAVFASLPTKDSPLAQNTGLPIVLAELKDFVSGKNIAYAKGPVTTTGMGEEEFKITMTADLKEVINNLPEGDNAWTIMVMVSKYQWVNGKYQPLYSQTYGESYDPYPSVSTEDKSAWEQYDMTHIRSRVGAFATNQTMFSGPLTEGSGTMIGYSFTLGSWKSHPYGSDSVLVLAEAGPAQEYMVSRRNYSDENYSGDNLLSDLLRVVKMPSRQQTAEGLQEKGGFQKTVPPHGTPVSKSDYGHIIDQPGCDPWAVYPETGIYCFTEEELNAIGASGDLGRIRDKPPTYPFFDGNEPWRAPIDSPTEQSGPETPPDAVSQDEKDYRQWLECVGRPAPKTRAELEERERQDADPSSSCYDPDLQPCKKAADGTCIPGVTGTTPR</sequence>
<protein>
    <submittedName>
        <fullName evidence="3">Uncharacterized protein</fullName>
    </submittedName>
</protein>
<feature type="transmembrane region" description="Helical" evidence="2">
    <location>
        <begin position="12"/>
        <end position="32"/>
    </location>
</feature>
<dbReference type="AlphaFoldDB" id="A0A1G2DCL8"/>
<dbReference type="STRING" id="1798664.A3C93_01890"/>
<evidence type="ECO:0000256" key="1">
    <source>
        <dbReference type="SAM" id="MobiDB-lite"/>
    </source>
</evidence>
<reference evidence="3 4" key="1">
    <citation type="journal article" date="2016" name="Nat. Commun.">
        <title>Thousands of microbial genomes shed light on interconnected biogeochemical processes in an aquifer system.</title>
        <authorList>
            <person name="Anantharaman K."/>
            <person name="Brown C.T."/>
            <person name="Hug L.A."/>
            <person name="Sharon I."/>
            <person name="Castelle C.J."/>
            <person name="Probst A.J."/>
            <person name="Thomas B.C."/>
            <person name="Singh A."/>
            <person name="Wilkins M.J."/>
            <person name="Karaoz U."/>
            <person name="Brodie E.L."/>
            <person name="Williams K.H."/>
            <person name="Hubbard S.S."/>
            <person name="Banfield J.F."/>
        </authorList>
    </citation>
    <scope>NUCLEOTIDE SEQUENCE [LARGE SCALE GENOMIC DNA]</scope>
</reference>
<evidence type="ECO:0000313" key="4">
    <source>
        <dbReference type="Proteomes" id="UP000178636"/>
    </source>
</evidence>
<feature type="compositionally biased region" description="Basic and acidic residues" evidence="1">
    <location>
        <begin position="451"/>
        <end position="463"/>
    </location>
</feature>